<dbReference type="AlphaFoldDB" id="A0A9W9YUL6"/>
<accession>A0A9W9YUL6</accession>
<keyword evidence="4" id="KW-1185">Reference proteome</keyword>
<name>A0A9W9YUL6_9CNID</name>
<feature type="region of interest" description="Disordered" evidence="1">
    <location>
        <begin position="1"/>
        <end position="30"/>
    </location>
</feature>
<reference evidence="3" key="1">
    <citation type="submission" date="2023-01" db="EMBL/GenBank/DDBJ databases">
        <title>Genome assembly of the deep-sea coral Lophelia pertusa.</title>
        <authorList>
            <person name="Herrera S."/>
            <person name="Cordes E."/>
        </authorList>
    </citation>
    <scope>NUCLEOTIDE SEQUENCE</scope>
    <source>
        <strain evidence="3">USNM1676648</strain>
        <tissue evidence="3">Polyp</tissue>
    </source>
</reference>
<dbReference type="EMBL" id="MU826896">
    <property type="protein sequence ID" value="KAJ7369636.1"/>
    <property type="molecule type" value="Genomic_DNA"/>
</dbReference>
<evidence type="ECO:0000313" key="4">
    <source>
        <dbReference type="Proteomes" id="UP001163046"/>
    </source>
</evidence>
<organism evidence="3 4">
    <name type="scientific">Desmophyllum pertusum</name>
    <dbReference type="NCBI Taxonomy" id="174260"/>
    <lineage>
        <taxon>Eukaryota</taxon>
        <taxon>Metazoa</taxon>
        <taxon>Cnidaria</taxon>
        <taxon>Anthozoa</taxon>
        <taxon>Hexacorallia</taxon>
        <taxon>Scleractinia</taxon>
        <taxon>Caryophylliina</taxon>
        <taxon>Caryophylliidae</taxon>
        <taxon>Desmophyllum</taxon>
    </lineage>
</organism>
<dbReference type="Pfam" id="PF14493">
    <property type="entry name" value="HTH_40"/>
    <property type="match status" value="1"/>
</dbReference>
<protein>
    <recommendedName>
        <fullName evidence="2">Helicase Helix-turn-helix domain-containing protein</fullName>
    </recommendedName>
</protein>
<dbReference type="InterPro" id="IPR029491">
    <property type="entry name" value="Helicase_HTH"/>
</dbReference>
<evidence type="ECO:0000259" key="2">
    <source>
        <dbReference type="Pfam" id="PF14493"/>
    </source>
</evidence>
<sequence>MDQRKRTSQSSHDGEASGSKRMKPESNKIHLRQLYGKNQPSDKKIRIAEELRTGKDFTQLSSELGIAKATAEVYGIDCLAAGKELDHKRKARYLGITSEDFQVMTVNILSNEDNKLRTIRDALNEEFSYNQIRFVLACLIQELEF</sequence>
<dbReference type="OrthoDB" id="5984144at2759"/>
<dbReference type="Proteomes" id="UP001163046">
    <property type="component" value="Unassembled WGS sequence"/>
</dbReference>
<proteinExistence type="predicted"/>
<comment type="caution">
    <text evidence="3">The sequence shown here is derived from an EMBL/GenBank/DDBJ whole genome shotgun (WGS) entry which is preliminary data.</text>
</comment>
<gene>
    <name evidence="3" type="ORF">OS493_037425</name>
</gene>
<feature type="domain" description="Helicase Helix-turn-helix" evidence="2">
    <location>
        <begin position="51"/>
        <end position="136"/>
    </location>
</feature>
<evidence type="ECO:0000313" key="3">
    <source>
        <dbReference type="EMBL" id="KAJ7369636.1"/>
    </source>
</evidence>
<evidence type="ECO:0000256" key="1">
    <source>
        <dbReference type="SAM" id="MobiDB-lite"/>
    </source>
</evidence>